<dbReference type="Proteomes" id="UP000076552">
    <property type="component" value="Unassembled WGS sequence"/>
</dbReference>
<organism evidence="1 2">
    <name type="scientific">Colletotrichum tofieldiae</name>
    <dbReference type="NCBI Taxonomy" id="708197"/>
    <lineage>
        <taxon>Eukaryota</taxon>
        <taxon>Fungi</taxon>
        <taxon>Dikarya</taxon>
        <taxon>Ascomycota</taxon>
        <taxon>Pezizomycotina</taxon>
        <taxon>Sordariomycetes</taxon>
        <taxon>Hypocreomycetidae</taxon>
        <taxon>Glomerellales</taxon>
        <taxon>Glomerellaceae</taxon>
        <taxon>Colletotrichum</taxon>
        <taxon>Colletotrichum spaethianum species complex</taxon>
    </lineage>
</organism>
<dbReference type="EMBL" id="LFIV01000097">
    <property type="protein sequence ID" value="KZL70045.1"/>
    <property type="molecule type" value="Genomic_DNA"/>
</dbReference>
<reference evidence="1 2" key="1">
    <citation type="submission" date="2015-06" db="EMBL/GenBank/DDBJ databases">
        <title>Survival trade-offs in plant roots during colonization by closely related pathogenic and mutualistic fungi.</title>
        <authorList>
            <person name="Hacquard S."/>
            <person name="Kracher B."/>
            <person name="Hiruma K."/>
            <person name="Weinman A."/>
            <person name="Muench P."/>
            <person name="Garrido Oter R."/>
            <person name="Ver Loren van Themaat E."/>
            <person name="Dallerey J.-F."/>
            <person name="Damm U."/>
            <person name="Henrissat B."/>
            <person name="Lespinet O."/>
            <person name="Thon M."/>
            <person name="Kemen E."/>
            <person name="McHardy A.C."/>
            <person name="Schulze-Lefert P."/>
            <person name="O'Connell R.J."/>
        </authorList>
    </citation>
    <scope>NUCLEOTIDE SEQUENCE [LARGE SCALE GENOMIC DNA]</scope>
    <source>
        <strain evidence="1 2">0861</strain>
    </source>
</reference>
<keyword evidence="2" id="KW-1185">Reference proteome</keyword>
<dbReference type="STRING" id="708197.A0A161VIU6"/>
<dbReference type="Gene3D" id="3.40.50.620">
    <property type="entry name" value="HUPs"/>
    <property type="match status" value="1"/>
</dbReference>
<dbReference type="InterPro" id="IPR014729">
    <property type="entry name" value="Rossmann-like_a/b/a_fold"/>
</dbReference>
<protein>
    <submittedName>
        <fullName evidence="1">GDP-mannose 4,6-dehydratase</fullName>
    </submittedName>
</protein>
<proteinExistence type="predicted"/>
<evidence type="ECO:0000313" key="2">
    <source>
        <dbReference type="Proteomes" id="UP000076552"/>
    </source>
</evidence>
<accession>A0A161VIU6</accession>
<sequence>MGSNPGASLRDYLRRAYEEAHLTSEADLSTIQQLTGVLEPDRENLLLVYGGSFNPPHRGHIDALLSGLRPEVAAIAIVILPSEDFQLRHKMSSQAPGFFLHRKRRADIWGAIRSIPRDRVWVWTSTWYPFKPFMEALVRLTKADGFKLVLSNMIGPDNLKPECPLANPPYELPRILVTNRARHIPTKFGTNGKPFTWAGFGEWCRSPYGGTDDDNKPGQPRVILWMCVGMGDGNAEKRGYYLQYVRTVDTDINSTSLRHALVQRHVFNEISLNQLSTKDLTILLAPMLLDNH</sequence>
<dbReference type="AlphaFoldDB" id="A0A161VIU6"/>
<dbReference type="SUPFAM" id="SSF52374">
    <property type="entry name" value="Nucleotidylyl transferase"/>
    <property type="match status" value="1"/>
</dbReference>
<name>A0A161VIU6_9PEZI</name>
<gene>
    <name evidence="1" type="ORF">CT0861_09263</name>
</gene>
<comment type="caution">
    <text evidence="1">The sequence shown here is derived from an EMBL/GenBank/DDBJ whole genome shotgun (WGS) entry which is preliminary data.</text>
</comment>
<evidence type="ECO:0000313" key="1">
    <source>
        <dbReference type="EMBL" id="KZL70045.1"/>
    </source>
</evidence>